<dbReference type="InterPro" id="IPR002347">
    <property type="entry name" value="SDR_fam"/>
</dbReference>
<keyword evidence="4" id="KW-1185">Reference proteome</keyword>
<accession>A0A0N1P1A4</accession>
<dbReference type="CDD" id="cd05233">
    <property type="entry name" value="SDR_c"/>
    <property type="match status" value="1"/>
</dbReference>
<dbReference type="PRINTS" id="PR00081">
    <property type="entry name" value="GDHRDH"/>
</dbReference>
<sequence>MATLRGRVIAVTGAGSGMGAAFAALAAERGAVLSLADKDPAGLDRTMHSFPPDQRQRHTATVVDVTKGVDVDRWIRDTVQQLGRLDCAANFAGVLALNNVCKIQDETEENWDFHMNVNAKGVFLCLRAQIPHMKEGGSIVSIASVAGQVACPTMGAYVASKHAVIGGVDTAMVPDDEDARAEEVSRQIMKRLATPVEIAKVVAFLLSEEASFVTGAVYNADGGWLA</sequence>
<dbReference type="Pfam" id="PF00106">
    <property type="entry name" value="adh_short"/>
    <property type="match status" value="1"/>
</dbReference>
<dbReference type="STRING" id="1664694.A0A0N1P1A4"/>
<dbReference type="InterPro" id="IPR036291">
    <property type="entry name" value="NAD(P)-bd_dom_sf"/>
</dbReference>
<dbReference type="PANTHER" id="PTHR24321:SF8">
    <property type="entry name" value="ESTRADIOL 17-BETA-DEHYDROGENASE 8-RELATED"/>
    <property type="match status" value="1"/>
</dbReference>
<gene>
    <name evidence="3" type="ORF">AB675_6331</name>
</gene>
<dbReference type="Gene3D" id="3.40.50.720">
    <property type="entry name" value="NAD(P)-binding Rossmann-like Domain"/>
    <property type="match status" value="1"/>
</dbReference>
<reference evidence="3 4" key="1">
    <citation type="submission" date="2015-06" db="EMBL/GenBank/DDBJ databases">
        <title>Draft genome of the ant-associated black yeast Phialophora attae CBS 131958.</title>
        <authorList>
            <person name="Moreno L.F."/>
            <person name="Stielow B.J."/>
            <person name="de Hoog S."/>
            <person name="Vicente V.A."/>
            <person name="Weiss V.A."/>
            <person name="de Vries M."/>
            <person name="Cruz L.M."/>
            <person name="Souza E.M."/>
        </authorList>
    </citation>
    <scope>NUCLEOTIDE SEQUENCE [LARGE SCALE GENOMIC DNA]</scope>
    <source>
        <strain evidence="3 4">CBS 131958</strain>
    </source>
</reference>
<organism evidence="3 4">
    <name type="scientific">Cyphellophora attinorum</name>
    <dbReference type="NCBI Taxonomy" id="1664694"/>
    <lineage>
        <taxon>Eukaryota</taxon>
        <taxon>Fungi</taxon>
        <taxon>Dikarya</taxon>
        <taxon>Ascomycota</taxon>
        <taxon>Pezizomycotina</taxon>
        <taxon>Eurotiomycetes</taxon>
        <taxon>Chaetothyriomycetidae</taxon>
        <taxon>Chaetothyriales</taxon>
        <taxon>Cyphellophoraceae</taxon>
        <taxon>Cyphellophora</taxon>
    </lineage>
</organism>
<evidence type="ECO:0000256" key="1">
    <source>
        <dbReference type="ARBA" id="ARBA00006484"/>
    </source>
</evidence>
<name>A0A0N1P1A4_9EURO</name>
<dbReference type="Proteomes" id="UP000038010">
    <property type="component" value="Unassembled WGS sequence"/>
</dbReference>
<evidence type="ECO:0000313" key="3">
    <source>
        <dbReference type="EMBL" id="KPI44054.1"/>
    </source>
</evidence>
<dbReference type="GO" id="GO:0016491">
    <property type="term" value="F:oxidoreductase activity"/>
    <property type="evidence" value="ECO:0007669"/>
    <property type="project" value="UniProtKB-KW"/>
</dbReference>
<comment type="caution">
    <text evidence="3">The sequence shown here is derived from an EMBL/GenBank/DDBJ whole genome shotgun (WGS) entry which is preliminary data.</text>
</comment>
<evidence type="ECO:0000256" key="2">
    <source>
        <dbReference type="ARBA" id="ARBA00023002"/>
    </source>
</evidence>
<dbReference type="Pfam" id="PF13561">
    <property type="entry name" value="adh_short_C2"/>
    <property type="match status" value="1"/>
</dbReference>
<evidence type="ECO:0000313" key="4">
    <source>
        <dbReference type="Proteomes" id="UP000038010"/>
    </source>
</evidence>
<dbReference type="AlphaFoldDB" id="A0A0N1P1A4"/>
<protein>
    <submittedName>
        <fullName evidence="3">3-oxoacyl-[acyl-carrier-protein] FabG</fullName>
    </submittedName>
</protein>
<keyword evidence="2" id="KW-0560">Oxidoreductase</keyword>
<dbReference type="RefSeq" id="XP_018004017.1">
    <property type="nucleotide sequence ID" value="XM_018146614.1"/>
</dbReference>
<dbReference type="EMBL" id="LFJN01000004">
    <property type="protein sequence ID" value="KPI44054.1"/>
    <property type="molecule type" value="Genomic_DNA"/>
</dbReference>
<dbReference type="VEuPathDB" id="FungiDB:AB675_6331"/>
<comment type="similarity">
    <text evidence="1">Belongs to the short-chain dehydrogenases/reductases (SDR) family.</text>
</comment>
<dbReference type="PANTHER" id="PTHR24321">
    <property type="entry name" value="DEHYDROGENASES, SHORT CHAIN"/>
    <property type="match status" value="1"/>
</dbReference>
<dbReference type="OrthoDB" id="1669814at2759"/>
<dbReference type="GeneID" id="28738494"/>
<proteinExistence type="inferred from homology"/>
<dbReference type="SUPFAM" id="SSF51735">
    <property type="entry name" value="NAD(P)-binding Rossmann-fold domains"/>
    <property type="match status" value="1"/>
</dbReference>